<reference evidence="2" key="1">
    <citation type="journal article" date="2017" name="Front. Plant Sci.">
        <title>Climate Clever Clovers: New Paradigm to Reduce the Environmental Footprint of Ruminants by Breeding Low Methanogenic Forages Utilizing Haplotype Variation.</title>
        <authorList>
            <person name="Kaur P."/>
            <person name="Appels R."/>
            <person name="Bayer P.E."/>
            <person name="Keeble-Gagnere G."/>
            <person name="Wang J."/>
            <person name="Hirakawa H."/>
            <person name="Shirasawa K."/>
            <person name="Vercoe P."/>
            <person name="Stefanova K."/>
            <person name="Durmic Z."/>
            <person name="Nichols P."/>
            <person name="Revell C."/>
            <person name="Isobe S.N."/>
            <person name="Edwards D."/>
            <person name="Erskine W."/>
        </authorList>
    </citation>
    <scope>NUCLEOTIDE SEQUENCE [LARGE SCALE GENOMIC DNA]</scope>
    <source>
        <strain evidence="2">cv. Daliak</strain>
    </source>
</reference>
<evidence type="ECO:0000313" key="1">
    <source>
        <dbReference type="EMBL" id="GAU29929.1"/>
    </source>
</evidence>
<accession>A0A2Z6NDZ5</accession>
<dbReference type="EMBL" id="DF973412">
    <property type="protein sequence ID" value="GAU29929.1"/>
    <property type="molecule type" value="Genomic_DNA"/>
</dbReference>
<evidence type="ECO:0000313" key="2">
    <source>
        <dbReference type="Proteomes" id="UP000242715"/>
    </source>
</evidence>
<dbReference type="Proteomes" id="UP000242715">
    <property type="component" value="Unassembled WGS sequence"/>
</dbReference>
<organism evidence="1 2">
    <name type="scientific">Trifolium subterraneum</name>
    <name type="common">Subterranean clover</name>
    <dbReference type="NCBI Taxonomy" id="3900"/>
    <lineage>
        <taxon>Eukaryota</taxon>
        <taxon>Viridiplantae</taxon>
        <taxon>Streptophyta</taxon>
        <taxon>Embryophyta</taxon>
        <taxon>Tracheophyta</taxon>
        <taxon>Spermatophyta</taxon>
        <taxon>Magnoliopsida</taxon>
        <taxon>eudicotyledons</taxon>
        <taxon>Gunneridae</taxon>
        <taxon>Pentapetalae</taxon>
        <taxon>rosids</taxon>
        <taxon>fabids</taxon>
        <taxon>Fabales</taxon>
        <taxon>Fabaceae</taxon>
        <taxon>Papilionoideae</taxon>
        <taxon>50 kb inversion clade</taxon>
        <taxon>NPAAA clade</taxon>
        <taxon>Hologalegina</taxon>
        <taxon>IRL clade</taxon>
        <taxon>Trifolieae</taxon>
        <taxon>Trifolium</taxon>
    </lineage>
</organism>
<proteinExistence type="predicted"/>
<sequence>MKVTRRLWRTVSRLANSIIGMRCPIPGVGNIATRGGSSSCFGVVCAKVRCYLEFGHIVLAVDTSMLVNEN</sequence>
<keyword evidence="2" id="KW-1185">Reference proteome</keyword>
<name>A0A2Z6NDZ5_TRISU</name>
<dbReference type="AlphaFoldDB" id="A0A2Z6NDZ5"/>
<gene>
    <name evidence="1" type="ORF">TSUD_360440</name>
</gene>
<protein>
    <submittedName>
        <fullName evidence="1">Uncharacterized protein</fullName>
    </submittedName>
</protein>
<dbReference type="OrthoDB" id="10509915at2759"/>